<dbReference type="Proteomes" id="UP000282185">
    <property type="component" value="Unassembled WGS sequence"/>
</dbReference>
<accession>A0A345YPK8</accession>
<dbReference type="RefSeq" id="WP_115413601.1">
    <property type="nucleotide sequence ID" value="NZ_CP031356.1"/>
</dbReference>
<evidence type="ECO:0000259" key="1">
    <source>
        <dbReference type="Pfam" id="PF12728"/>
    </source>
</evidence>
<dbReference type="EMBL" id="CP031356">
    <property type="protein sequence ID" value="AXK45860.1"/>
    <property type="molecule type" value="Genomic_DNA"/>
</dbReference>
<sequence length="62" mass="7036">MVGAVMNEYMTSAEVARLLRVDKSTVCRWRLAGTGPRVTWLSPSLPRYARRDVEEWLRGVAA</sequence>
<dbReference type="OrthoDB" id="4330189at2"/>
<dbReference type="SUPFAM" id="SSF46955">
    <property type="entry name" value="Putative DNA-binding domain"/>
    <property type="match status" value="1"/>
</dbReference>
<evidence type="ECO:0000313" key="3">
    <source>
        <dbReference type="EMBL" id="RRR24879.1"/>
    </source>
</evidence>
<dbReference type="Pfam" id="PF12728">
    <property type="entry name" value="HTH_17"/>
    <property type="match status" value="1"/>
</dbReference>
<protein>
    <submittedName>
        <fullName evidence="3">DNA-binding protein</fullName>
    </submittedName>
</protein>
<proteinExistence type="predicted"/>
<evidence type="ECO:0000313" key="4">
    <source>
        <dbReference type="Proteomes" id="UP000254236"/>
    </source>
</evidence>
<dbReference type="InterPro" id="IPR041657">
    <property type="entry name" value="HTH_17"/>
</dbReference>
<name>A0A345YPK8_9MICO</name>
<evidence type="ECO:0000313" key="2">
    <source>
        <dbReference type="EMBL" id="AXK45860.1"/>
    </source>
</evidence>
<dbReference type="GO" id="GO:0003677">
    <property type="term" value="F:DNA binding"/>
    <property type="evidence" value="ECO:0007669"/>
    <property type="project" value="UniProtKB-KW"/>
</dbReference>
<reference evidence="3 5" key="2">
    <citation type="submission" date="2018-08" db="EMBL/GenBank/DDBJ databases">
        <title>Brachybacterium saurashtrense DSM 23186.</title>
        <authorList>
            <person name="Li Y."/>
        </authorList>
    </citation>
    <scope>NUCLEOTIDE SEQUENCE [LARGE SCALE GENOMIC DNA]</scope>
    <source>
        <strain evidence="3 5">DSM 23186</strain>
    </source>
</reference>
<dbReference type="EMBL" id="QSWH01000001">
    <property type="protein sequence ID" value="RRR24879.1"/>
    <property type="molecule type" value="Genomic_DNA"/>
</dbReference>
<reference evidence="2 4" key="1">
    <citation type="submission" date="2018-07" db="EMBL/GenBank/DDBJ databases">
        <title>Brachybacterium saurashtrense DSM 23186 genome sequence.</title>
        <authorList>
            <person name="Guo L."/>
        </authorList>
    </citation>
    <scope>NUCLEOTIDE SEQUENCE [LARGE SCALE GENOMIC DNA]</scope>
    <source>
        <strain evidence="2 4">DSM 23186</strain>
    </source>
</reference>
<keyword evidence="3" id="KW-0238">DNA-binding</keyword>
<feature type="domain" description="Helix-turn-helix" evidence="1">
    <location>
        <begin position="9"/>
        <end position="58"/>
    </location>
</feature>
<organism evidence="3 5">
    <name type="scientific">Brachybacterium saurashtrense</name>
    <dbReference type="NCBI Taxonomy" id="556288"/>
    <lineage>
        <taxon>Bacteria</taxon>
        <taxon>Bacillati</taxon>
        <taxon>Actinomycetota</taxon>
        <taxon>Actinomycetes</taxon>
        <taxon>Micrococcales</taxon>
        <taxon>Dermabacteraceae</taxon>
        <taxon>Brachybacterium</taxon>
    </lineage>
</organism>
<keyword evidence="4" id="KW-1185">Reference proteome</keyword>
<dbReference type="Proteomes" id="UP000254236">
    <property type="component" value="Chromosome"/>
</dbReference>
<evidence type="ECO:0000313" key="5">
    <source>
        <dbReference type="Proteomes" id="UP000282185"/>
    </source>
</evidence>
<dbReference type="KEGG" id="bsau:DWV08_09720"/>
<dbReference type="AlphaFoldDB" id="A0A345YPK8"/>
<gene>
    <name evidence="2" type="ORF">DWV08_09720</name>
    <name evidence="3" type="ORF">DXU92_01465</name>
</gene>
<dbReference type="InterPro" id="IPR009061">
    <property type="entry name" value="DNA-bd_dom_put_sf"/>
</dbReference>